<dbReference type="Pfam" id="PF03067">
    <property type="entry name" value="LPMO_10"/>
    <property type="match status" value="1"/>
</dbReference>
<dbReference type="Proteomes" id="UP000245119">
    <property type="component" value="Linkage Group LG4"/>
</dbReference>
<protein>
    <recommendedName>
        <fullName evidence="2">Chitin-binding type-4 domain-containing protein</fullName>
    </recommendedName>
</protein>
<keyword evidence="4" id="KW-1185">Reference proteome</keyword>
<accession>A0A2T7PE02</accession>
<feature type="region of interest" description="Disordered" evidence="1">
    <location>
        <begin position="104"/>
        <end position="135"/>
    </location>
</feature>
<dbReference type="STRING" id="400727.A0A2T7PE02"/>
<dbReference type="InterPro" id="IPR004302">
    <property type="entry name" value="Cellulose/chitin-bd_N"/>
</dbReference>
<name>A0A2T7PE02_POMCA</name>
<comment type="caution">
    <text evidence="3">The sequence shown here is derived from an EMBL/GenBank/DDBJ whole genome shotgun (WGS) entry which is preliminary data.</text>
</comment>
<evidence type="ECO:0000259" key="2">
    <source>
        <dbReference type="Pfam" id="PF03067"/>
    </source>
</evidence>
<reference evidence="3 4" key="1">
    <citation type="submission" date="2018-04" db="EMBL/GenBank/DDBJ databases">
        <title>The genome of golden apple snail Pomacea canaliculata provides insight into stress tolerance and invasive adaptation.</title>
        <authorList>
            <person name="Liu C."/>
            <person name="Liu B."/>
            <person name="Ren Y."/>
            <person name="Zhang Y."/>
            <person name="Wang H."/>
            <person name="Li S."/>
            <person name="Jiang F."/>
            <person name="Yin L."/>
            <person name="Zhang G."/>
            <person name="Qian W."/>
            <person name="Fan W."/>
        </authorList>
    </citation>
    <scope>NUCLEOTIDE SEQUENCE [LARGE SCALE GENOMIC DNA]</scope>
    <source>
        <strain evidence="3">SZHN2017</strain>
        <tissue evidence="3">Muscle</tissue>
    </source>
</reference>
<evidence type="ECO:0000313" key="3">
    <source>
        <dbReference type="EMBL" id="PVD31638.1"/>
    </source>
</evidence>
<feature type="compositionally biased region" description="Polar residues" evidence="1">
    <location>
        <begin position="111"/>
        <end position="124"/>
    </location>
</feature>
<sequence>MLLVVLKLGQSGLAQTVAQVSAGEPAGPQPSLPYSANLVNALPDQGVAEPAGSATPATSGGTGPADGPTKVVATFDSLTNGTNHSGPIFQDIFNLRNKSSWKGQRPVSGVGSANFQTTNVTRNPKNFPWTRGGGRLVEPPNRSSVWRQGRTGAMVNLNDDQLNCGAETMPVMFMEGDEPVCGVCGDALFGPQDNLIGGRYVSFPTRVTRYYDASLSNIIPVTFFLNQTVIPGLDTVTFGLCHIINRMHDVTWECVEDSRLHIEMWGNTYYPGHSGMHSVVLRIPPHVTCSHCVLQWHWKTSVVADRAYCQSHPLLRVCYSPVEYINCADITISRSSAARSSTRPV</sequence>
<proteinExistence type="predicted"/>
<evidence type="ECO:0000313" key="4">
    <source>
        <dbReference type="Proteomes" id="UP000245119"/>
    </source>
</evidence>
<organism evidence="3 4">
    <name type="scientific">Pomacea canaliculata</name>
    <name type="common">Golden apple snail</name>
    <dbReference type="NCBI Taxonomy" id="400727"/>
    <lineage>
        <taxon>Eukaryota</taxon>
        <taxon>Metazoa</taxon>
        <taxon>Spiralia</taxon>
        <taxon>Lophotrochozoa</taxon>
        <taxon>Mollusca</taxon>
        <taxon>Gastropoda</taxon>
        <taxon>Caenogastropoda</taxon>
        <taxon>Architaenioglossa</taxon>
        <taxon>Ampullarioidea</taxon>
        <taxon>Ampullariidae</taxon>
        <taxon>Pomacea</taxon>
    </lineage>
</organism>
<feature type="domain" description="Chitin-binding type-4" evidence="2">
    <location>
        <begin position="134"/>
        <end position="330"/>
    </location>
</feature>
<dbReference type="OrthoDB" id="6129150at2759"/>
<gene>
    <name evidence="3" type="ORF">C0Q70_07055</name>
</gene>
<feature type="compositionally biased region" description="Low complexity" evidence="1">
    <location>
        <begin position="50"/>
        <end position="68"/>
    </location>
</feature>
<evidence type="ECO:0000256" key="1">
    <source>
        <dbReference type="SAM" id="MobiDB-lite"/>
    </source>
</evidence>
<dbReference type="AlphaFoldDB" id="A0A2T7PE02"/>
<feature type="region of interest" description="Disordered" evidence="1">
    <location>
        <begin position="46"/>
        <end position="68"/>
    </location>
</feature>
<dbReference type="EMBL" id="PZQS01000004">
    <property type="protein sequence ID" value="PVD31638.1"/>
    <property type="molecule type" value="Genomic_DNA"/>
</dbReference>